<dbReference type="SUPFAM" id="SSF52058">
    <property type="entry name" value="L domain-like"/>
    <property type="match status" value="2"/>
</dbReference>
<evidence type="ECO:0000256" key="13">
    <source>
        <dbReference type="ARBA" id="ARBA00023198"/>
    </source>
</evidence>
<dbReference type="InterPro" id="IPR001611">
    <property type="entry name" value="Leu-rich_rpt"/>
</dbReference>
<dbReference type="Pfam" id="PF13855">
    <property type="entry name" value="LRR_8"/>
    <property type="match status" value="4"/>
</dbReference>
<accession>A0A8C6TYV5</accession>
<comment type="subcellular location">
    <subcellularLocation>
        <location evidence="1">Membrane</location>
        <topology evidence="1">Single-pass type I membrane protein</topology>
    </subcellularLocation>
</comment>
<keyword evidence="13" id="KW-0395">Inflammatory response</keyword>
<dbReference type="Proteomes" id="UP000694523">
    <property type="component" value="Unplaced"/>
</dbReference>
<dbReference type="FunFam" id="3.40.50.10140:FF:000001">
    <property type="entry name" value="Toll-like receptor 2"/>
    <property type="match status" value="1"/>
</dbReference>
<dbReference type="SMART" id="SM00082">
    <property type="entry name" value="LRRCT"/>
    <property type="match status" value="1"/>
</dbReference>
<dbReference type="InterPro" id="IPR000157">
    <property type="entry name" value="TIR_dom"/>
</dbReference>
<feature type="chain" id="PRO_5033997362" description="TIR domain-containing protein" evidence="15">
    <location>
        <begin position="20"/>
        <end position="918"/>
    </location>
</feature>
<keyword evidence="6 15" id="KW-0732">Signal</keyword>
<dbReference type="Gene3D" id="3.40.50.10140">
    <property type="entry name" value="Toll/interleukin-1 receptor homology (TIR) domain"/>
    <property type="match status" value="1"/>
</dbReference>
<comment type="similarity">
    <text evidence="2">Belongs to the Toll-like receptor family.</text>
</comment>
<dbReference type="InterPro" id="IPR003591">
    <property type="entry name" value="Leu-rich_rpt_typical-subtyp"/>
</dbReference>
<keyword evidence="10 14" id="KW-0472">Membrane</keyword>
<dbReference type="SMART" id="SM00365">
    <property type="entry name" value="LRR_SD22"/>
    <property type="match status" value="6"/>
</dbReference>
<evidence type="ECO:0000256" key="8">
    <source>
        <dbReference type="ARBA" id="ARBA00022859"/>
    </source>
</evidence>
<dbReference type="AlphaFoldDB" id="A0A8C6TYV5"/>
<dbReference type="PANTHER" id="PTHR24365:SF522">
    <property type="entry name" value="LOW QUALITY PROTEIN: TOLL-LIKE RECEPTOR 13-RELATED"/>
    <property type="match status" value="1"/>
</dbReference>
<dbReference type="SUPFAM" id="SSF52200">
    <property type="entry name" value="Toll/Interleukin receptor TIR domain"/>
    <property type="match status" value="1"/>
</dbReference>
<evidence type="ECO:0000256" key="14">
    <source>
        <dbReference type="SAM" id="Phobius"/>
    </source>
</evidence>
<feature type="domain" description="TIR" evidence="16">
    <location>
        <begin position="760"/>
        <end position="901"/>
    </location>
</feature>
<dbReference type="Gene3D" id="3.80.10.10">
    <property type="entry name" value="Ribonuclease Inhibitor"/>
    <property type="match status" value="5"/>
</dbReference>
<keyword evidence="8" id="KW-0391">Immunity</keyword>
<evidence type="ECO:0000256" key="2">
    <source>
        <dbReference type="ARBA" id="ARBA00009634"/>
    </source>
</evidence>
<dbReference type="PRINTS" id="PR01537">
    <property type="entry name" value="INTRLKN1R1F"/>
</dbReference>
<dbReference type="GO" id="GO:0007165">
    <property type="term" value="P:signal transduction"/>
    <property type="evidence" value="ECO:0007669"/>
    <property type="project" value="InterPro"/>
</dbReference>
<dbReference type="SMART" id="SM00255">
    <property type="entry name" value="TIR"/>
    <property type="match status" value="1"/>
</dbReference>
<dbReference type="GO" id="GO:0006954">
    <property type="term" value="P:inflammatory response"/>
    <property type="evidence" value="ECO:0007669"/>
    <property type="project" value="UniProtKB-KW"/>
</dbReference>
<dbReference type="InterPro" id="IPR032675">
    <property type="entry name" value="LRR_dom_sf"/>
</dbReference>
<evidence type="ECO:0000259" key="16">
    <source>
        <dbReference type="PROSITE" id="PS50104"/>
    </source>
</evidence>
<dbReference type="PANTHER" id="PTHR24365">
    <property type="entry name" value="TOLL-LIKE RECEPTOR"/>
    <property type="match status" value="1"/>
</dbReference>
<keyword evidence="4" id="KW-0433">Leucine-rich repeat</keyword>
<dbReference type="InterPro" id="IPR000483">
    <property type="entry name" value="Cys-rich_flank_reg_C"/>
</dbReference>
<dbReference type="GO" id="GO:0005886">
    <property type="term" value="C:plasma membrane"/>
    <property type="evidence" value="ECO:0007669"/>
    <property type="project" value="TreeGrafter"/>
</dbReference>
<evidence type="ECO:0000256" key="4">
    <source>
        <dbReference type="ARBA" id="ARBA00022614"/>
    </source>
</evidence>
<evidence type="ECO:0000313" key="17">
    <source>
        <dbReference type="Ensembl" id="ENSNMLP00000029520.1"/>
    </source>
</evidence>
<dbReference type="PROSITE" id="PS50104">
    <property type="entry name" value="TIR"/>
    <property type="match status" value="1"/>
</dbReference>
<keyword evidence="11" id="KW-0675">Receptor</keyword>
<dbReference type="Pfam" id="PF01582">
    <property type="entry name" value="TIR"/>
    <property type="match status" value="1"/>
</dbReference>
<dbReference type="SMART" id="SM00369">
    <property type="entry name" value="LRR_TYP"/>
    <property type="match status" value="17"/>
</dbReference>
<name>A0A8C6TYV5_9GOBI</name>
<dbReference type="PROSITE" id="PS51450">
    <property type="entry name" value="LRR"/>
    <property type="match status" value="4"/>
</dbReference>
<feature type="signal peptide" evidence="15">
    <location>
        <begin position="1"/>
        <end position="19"/>
    </location>
</feature>
<keyword evidence="12" id="KW-0325">Glycoprotein</keyword>
<feature type="transmembrane region" description="Helical" evidence="14">
    <location>
        <begin position="710"/>
        <end position="733"/>
    </location>
</feature>
<evidence type="ECO:0000256" key="12">
    <source>
        <dbReference type="ARBA" id="ARBA00023180"/>
    </source>
</evidence>
<evidence type="ECO:0000256" key="5">
    <source>
        <dbReference type="ARBA" id="ARBA00022692"/>
    </source>
</evidence>
<keyword evidence="9 14" id="KW-1133">Transmembrane helix</keyword>
<evidence type="ECO:0000256" key="11">
    <source>
        <dbReference type="ARBA" id="ARBA00023170"/>
    </source>
</evidence>
<protein>
    <recommendedName>
        <fullName evidence="16">TIR domain-containing protein</fullName>
    </recommendedName>
</protein>
<keyword evidence="3" id="KW-0399">Innate immunity</keyword>
<evidence type="ECO:0000256" key="10">
    <source>
        <dbReference type="ARBA" id="ARBA00023136"/>
    </source>
</evidence>
<sequence length="918" mass="106001">MKPLFSLLFLLHLPQPSLFYSLKNCSTDSYDQSKFISTSLSLIYNGIHRIRQTDLCGFTRLKDLDLGHNNISNIEDGAFSDLSALTSLTMSFNQLTNLTQHMFKGLFNVSRLDLSQNKIGSISKFAFEPLNELCTLTLSNNHLVQSSDIANIVSHCPLLENLYLDNNKLTSLQSYGLSLPLLKVLHLAGNNLSLFEAENLPFVLLNLTKLDLRSNPLRKFSVHSDVFPRLRSLDLSFMSESVIEWDVPDKLFFQSLIILDLDWTNMTIETYQLLFQIVDSVKSLDLRGIGRFFDKGLLDFACGIPSLRMLYLQYNDITVLNNSLLQSCANLTELDLSQNSMTDLAESSLQMLTRLTRLTLEENKLSRIPVAIRNMTNMKFLHFDFNKIKDLGCSDFLNLFSLMELTVYDNKISKLRSYNSFDIALPSLHYLHLTDNNIAWLHKGTFVNVSSLSYLNLKSSAVTSVDRGAFEGLHNLKDLYVSTNMLEENVFDDLPLLENLSIFLQFPTHYQLSTSNSIFNLSSLQNLEITVTSAACLDFSKDVFKGLENLRTLKLHKVLCFTPDQDTFHYTPHLIKLQIENNLEFEPVPELFIPLTELELLRLFENKIKSLNFLFEANLTKLKILKLNYNELTVINETVFEKLPSLKYLDLSGNPFVCDCSNAGFIEWTIRNKQVQVDGAYEYRCSSPSNEEGHFLLDFNVRSCWEFTGFLYFISSSALVLLTLLSSFIFHFLRWQLVYGYYLLQAFLYNSKKRRQGCPHIYDAFVSYNVHDEYWVYGELLHELEERQGWKLCLHHRDFIPGKAIIENITDAIYSSRKTLCVISRRYLQSEWCSREIQLASFRLFDEHKDVLILLFLEEISSNQLSPFYRMRKLVKSRTYLSWTQARSHKGLFWEKVRRALECGHEPGDNHNPLTANA</sequence>
<evidence type="ECO:0000313" key="18">
    <source>
        <dbReference type="Proteomes" id="UP000694523"/>
    </source>
</evidence>
<dbReference type="GO" id="GO:0038023">
    <property type="term" value="F:signaling receptor activity"/>
    <property type="evidence" value="ECO:0007669"/>
    <property type="project" value="TreeGrafter"/>
</dbReference>
<evidence type="ECO:0000256" key="15">
    <source>
        <dbReference type="SAM" id="SignalP"/>
    </source>
</evidence>
<organism evidence="17 18">
    <name type="scientific">Neogobius melanostomus</name>
    <name type="common">round goby</name>
    <dbReference type="NCBI Taxonomy" id="47308"/>
    <lineage>
        <taxon>Eukaryota</taxon>
        <taxon>Metazoa</taxon>
        <taxon>Chordata</taxon>
        <taxon>Craniata</taxon>
        <taxon>Vertebrata</taxon>
        <taxon>Euteleostomi</taxon>
        <taxon>Actinopterygii</taxon>
        <taxon>Neopterygii</taxon>
        <taxon>Teleostei</taxon>
        <taxon>Neoteleostei</taxon>
        <taxon>Acanthomorphata</taxon>
        <taxon>Gobiaria</taxon>
        <taxon>Gobiiformes</taxon>
        <taxon>Gobioidei</taxon>
        <taxon>Gobiidae</taxon>
        <taxon>Benthophilinae</taxon>
        <taxon>Neogobiini</taxon>
        <taxon>Neogobius</taxon>
    </lineage>
</organism>
<evidence type="ECO:0000256" key="9">
    <source>
        <dbReference type="ARBA" id="ARBA00022989"/>
    </source>
</evidence>
<proteinExistence type="inferred from homology"/>
<evidence type="ECO:0000256" key="7">
    <source>
        <dbReference type="ARBA" id="ARBA00022737"/>
    </source>
</evidence>
<reference evidence="17" key="2">
    <citation type="submission" date="2025-09" db="UniProtKB">
        <authorList>
            <consortium name="Ensembl"/>
        </authorList>
    </citation>
    <scope>IDENTIFICATION</scope>
</reference>
<reference evidence="17" key="1">
    <citation type="submission" date="2025-08" db="UniProtKB">
        <authorList>
            <consortium name="Ensembl"/>
        </authorList>
    </citation>
    <scope>IDENTIFICATION</scope>
</reference>
<keyword evidence="18" id="KW-1185">Reference proteome</keyword>
<evidence type="ECO:0000256" key="3">
    <source>
        <dbReference type="ARBA" id="ARBA00022588"/>
    </source>
</evidence>
<dbReference type="Ensembl" id="ENSNMLT00000032928.1">
    <property type="protein sequence ID" value="ENSNMLP00000029520.1"/>
    <property type="gene ID" value="ENSNMLG00000018635.1"/>
</dbReference>
<dbReference type="InterPro" id="IPR035897">
    <property type="entry name" value="Toll_tir_struct_dom_sf"/>
</dbReference>
<dbReference type="GO" id="GO:0045087">
    <property type="term" value="P:innate immune response"/>
    <property type="evidence" value="ECO:0007669"/>
    <property type="project" value="UniProtKB-KW"/>
</dbReference>
<evidence type="ECO:0000256" key="1">
    <source>
        <dbReference type="ARBA" id="ARBA00004479"/>
    </source>
</evidence>
<evidence type="ECO:0000256" key="6">
    <source>
        <dbReference type="ARBA" id="ARBA00022729"/>
    </source>
</evidence>
<keyword evidence="7" id="KW-0677">Repeat</keyword>
<keyword evidence="5 14" id="KW-0812">Transmembrane</keyword>